<dbReference type="EMBL" id="GBRH01282922">
    <property type="protein sequence ID" value="JAD14973.1"/>
    <property type="molecule type" value="Transcribed_RNA"/>
</dbReference>
<reference evidence="1" key="2">
    <citation type="journal article" date="2015" name="Data Brief">
        <title>Shoot transcriptome of the giant reed, Arundo donax.</title>
        <authorList>
            <person name="Barrero R.A."/>
            <person name="Guerrero F.D."/>
            <person name="Moolhuijzen P."/>
            <person name="Goolsby J.A."/>
            <person name="Tidwell J."/>
            <person name="Bellgard S.E."/>
            <person name="Bellgard M.I."/>
        </authorList>
    </citation>
    <scope>NUCLEOTIDE SEQUENCE</scope>
    <source>
        <tissue evidence="1">Shoot tissue taken approximately 20 cm above the soil surface</tissue>
    </source>
</reference>
<accession>A0A0A8XQI6</accession>
<sequence length="94" mass="10325">MKVKAITVLKLILVENEFNITKVITMMYRAEKTKGRCISIPLSSKGGSTTHVRHLNALPSNYCFLFEGCADVQAGSFGAVDFSTSSHSRLETNI</sequence>
<evidence type="ECO:0000313" key="1">
    <source>
        <dbReference type="EMBL" id="JAD14973.1"/>
    </source>
</evidence>
<reference evidence="1" key="1">
    <citation type="submission" date="2014-09" db="EMBL/GenBank/DDBJ databases">
        <authorList>
            <person name="Magalhaes I.L.F."/>
            <person name="Oliveira U."/>
            <person name="Santos F.R."/>
            <person name="Vidigal T.H.D.A."/>
            <person name="Brescovit A.D."/>
            <person name="Santos A.J."/>
        </authorList>
    </citation>
    <scope>NUCLEOTIDE SEQUENCE</scope>
    <source>
        <tissue evidence="1">Shoot tissue taken approximately 20 cm above the soil surface</tissue>
    </source>
</reference>
<proteinExistence type="predicted"/>
<dbReference type="AlphaFoldDB" id="A0A0A8XQI6"/>
<protein>
    <submittedName>
        <fullName evidence="1">Uncharacterized protein</fullName>
    </submittedName>
</protein>
<organism evidence="1">
    <name type="scientific">Arundo donax</name>
    <name type="common">Giant reed</name>
    <name type="synonym">Donax arundinaceus</name>
    <dbReference type="NCBI Taxonomy" id="35708"/>
    <lineage>
        <taxon>Eukaryota</taxon>
        <taxon>Viridiplantae</taxon>
        <taxon>Streptophyta</taxon>
        <taxon>Embryophyta</taxon>
        <taxon>Tracheophyta</taxon>
        <taxon>Spermatophyta</taxon>
        <taxon>Magnoliopsida</taxon>
        <taxon>Liliopsida</taxon>
        <taxon>Poales</taxon>
        <taxon>Poaceae</taxon>
        <taxon>PACMAD clade</taxon>
        <taxon>Arundinoideae</taxon>
        <taxon>Arundineae</taxon>
        <taxon>Arundo</taxon>
    </lineage>
</organism>
<name>A0A0A8XQI6_ARUDO</name>